<protein>
    <submittedName>
        <fullName evidence="9">O-antigen/teichoic acid export membrane protein</fullName>
    </submittedName>
</protein>
<keyword evidence="3" id="KW-1003">Cell membrane</keyword>
<dbReference type="PANTHER" id="PTHR30250:SF10">
    <property type="entry name" value="LIPOPOLYSACCHARIDE BIOSYNTHESIS PROTEIN WZXC"/>
    <property type="match status" value="1"/>
</dbReference>
<feature type="region of interest" description="Disordered" evidence="7">
    <location>
        <begin position="500"/>
        <end position="522"/>
    </location>
</feature>
<gene>
    <name evidence="9" type="ORF">EV386_2171</name>
</gene>
<evidence type="ECO:0000256" key="4">
    <source>
        <dbReference type="ARBA" id="ARBA00022692"/>
    </source>
</evidence>
<proteinExistence type="inferred from homology"/>
<evidence type="ECO:0000256" key="5">
    <source>
        <dbReference type="ARBA" id="ARBA00022989"/>
    </source>
</evidence>
<sequence length="522" mass="53723">MGGVAQRAAEPPPGGLARAAATGVAWTTLQTWAIRLTGFATIALLARLLTPADFGLVAIATALPPMLQPLADMGLSTYILQADKPTKRTYSTVFWYSAGAGIVVTLLLLAAAPLVGVVVDSPDVVPVSAAIAPMALLVILGAVPVAILRRTLRFRALAMMSFVAGLIGQVIAVAMALAGFGAWALVWQALSVQLIQLVLAWVVSRFRPQLTFSLAEFKHMTRFGVKVIGAHIAEPAGLWAVNAVIAGALGPAGLGYVNIAQRLITLSQEMTTTALGPVTTVMFSRIRGAADRLLAGYLRAVSVSTAIVGVVLVFVAVGAPQLIPLLFGGQWGPSAGPAQVLAVAGLAVAMTGIDSALFISVGRPGTWFAYFTGLQIITVLAAMALAPHGLIAYALGALAAATTGAVARWILVGRLLHAPWFAVATPLLRTLAPIAVAAGFGYGVSLLVAGLPRVAALAVIGVVVVVAFAGALRLAVRPTWDELSRLAASAWGLLRRRSRRGAGGEDSADGDSTPAEQTTVTV</sequence>
<feature type="transmembrane region" description="Helical" evidence="8">
    <location>
        <begin position="297"/>
        <end position="319"/>
    </location>
</feature>
<evidence type="ECO:0000313" key="9">
    <source>
        <dbReference type="EMBL" id="RZS61859.1"/>
    </source>
</evidence>
<evidence type="ECO:0000313" key="10">
    <source>
        <dbReference type="Proteomes" id="UP000293852"/>
    </source>
</evidence>
<dbReference type="Pfam" id="PF13440">
    <property type="entry name" value="Polysacc_synt_3"/>
    <property type="match status" value="1"/>
</dbReference>
<reference evidence="9 10" key="1">
    <citation type="submission" date="2019-02" db="EMBL/GenBank/DDBJ databases">
        <title>Sequencing the genomes of 1000 actinobacteria strains.</title>
        <authorList>
            <person name="Klenk H.-P."/>
        </authorList>
    </citation>
    <scope>NUCLEOTIDE SEQUENCE [LARGE SCALE GENOMIC DNA]</scope>
    <source>
        <strain evidence="9 10">DSM 16932</strain>
    </source>
</reference>
<dbReference type="AlphaFoldDB" id="A0A4Q7M6Y7"/>
<evidence type="ECO:0000256" key="7">
    <source>
        <dbReference type="SAM" id="MobiDB-lite"/>
    </source>
</evidence>
<evidence type="ECO:0000256" key="3">
    <source>
        <dbReference type="ARBA" id="ARBA00022475"/>
    </source>
</evidence>
<dbReference type="PANTHER" id="PTHR30250">
    <property type="entry name" value="PST FAMILY PREDICTED COLANIC ACID TRANSPORTER"/>
    <property type="match status" value="1"/>
</dbReference>
<dbReference type="EMBL" id="SGWX01000001">
    <property type="protein sequence ID" value="RZS61859.1"/>
    <property type="molecule type" value="Genomic_DNA"/>
</dbReference>
<keyword evidence="5 8" id="KW-1133">Transmembrane helix</keyword>
<feature type="transmembrane region" description="Helical" evidence="8">
    <location>
        <begin position="339"/>
        <end position="360"/>
    </location>
</feature>
<keyword evidence="6 8" id="KW-0472">Membrane</keyword>
<feature type="transmembrane region" description="Helical" evidence="8">
    <location>
        <begin position="391"/>
        <end position="411"/>
    </location>
</feature>
<feature type="transmembrane region" description="Helical" evidence="8">
    <location>
        <begin position="454"/>
        <end position="476"/>
    </location>
</feature>
<accession>A0A4Q7M6Y7</accession>
<comment type="similarity">
    <text evidence="2">Belongs to the polysaccharide synthase family.</text>
</comment>
<evidence type="ECO:0000256" key="2">
    <source>
        <dbReference type="ARBA" id="ARBA00007430"/>
    </source>
</evidence>
<keyword evidence="10" id="KW-1185">Reference proteome</keyword>
<dbReference type="GO" id="GO:0005886">
    <property type="term" value="C:plasma membrane"/>
    <property type="evidence" value="ECO:0007669"/>
    <property type="project" value="UniProtKB-SubCell"/>
</dbReference>
<evidence type="ECO:0000256" key="8">
    <source>
        <dbReference type="SAM" id="Phobius"/>
    </source>
</evidence>
<dbReference type="Proteomes" id="UP000293852">
    <property type="component" value="Unassembled WGS sequence"/>
</dbReference>
<feature type="transmembrane region" description="Helical" evidence="8">
    <location>
        <begin position="157"/>
        <end position="178"/>
    </location>
</feature>
<comment type="subcellular location">
    <subcellularLocation>
        <location evidence="1">Cell membrane</location>
        <topology evidence="1">Multi-pass membrane protein</topology>
    </subcellularLocation>
</comment>
<dbReference type="InterPro" id="IPR050833">
    <property type="entry name" value="Poly_Biosynth_Transport"/>
</dbReference>
<comment type="caution">
    <text evidence="9">The sequence shown here is derived from an EMBL/GenBank/DDBJ whole genome shotgun (WGS) entry which is preliminary data.</text>
</comment>
<keyword evidence="4 8" id="KW-0812">Transmembrane</keyword>
<evidence type="ECO:0000256" key="1">
    <source>
        <dbReference type="ARBA" id="ARBA00004651"/>
    </source>
</evidence>
<evidence type="ECO:0000256" key="6">
    <source>
        <dbReference type="ARBA" id="ARBA00023136"/>
    </source>
</evidence>
<feature type="transmembrane region" description="Helical" evidence="8">
    <location>
        <begin position="127"/>
        <end position="148"/>
    </location>
</feature>
<feature type="transmembrane region" description="Helical" evidence="8">
    <location>
        <begin position="418"/>
        <end position="442"/>
    </location>
</feature>
<name>A0A4Q7M6Y7_9MICO</name>
<organism evidence="9 10">
    <name type="scientific">Xylanimonas ulmi</name>
    <dbReference type="NCBI Taxonomy" id="228973"/>
    <lineage>
        <taxon>Bacteria</taxon>
        <taxon>Bacillati</taxon>
        <taxon>Actinomycetota</taxon>
        <taxon>Actinomycetes</taxon>
        <taxon>Micrococcales</taxon>
        <taxon>Promicromonosporaceae</taxon>
        <taxon>Xylanimonas</taxon>
    </lineage>
</organism>
<feature type="transmembrane region" description="Helical" evidence="8">
    <location>
        <begin position="367"/>
        <end position="385"/>
    </location>
</feature>
<feature type="transmembrane region" description="Helical" evidence="8">
    <location>
        <begin position="93"/>
        <end position="115"/>
    </location>
</feature>